<feature type="domain" description="Spore germination GerAC-like C-terminal" evidence="8">
    <location>
        <begin position="221"/>
        <end position="385"/>
    </location>
</feature>
<dbReference type="InterPro" id="IPR046953">
    <property type="entry name" value="Spore_GerAC-like_C"/>
</dbReference>
<dbReference type="Gene3D" id="3.30.300.210">
    <property type="entry name" value="Nutrient germinant receptor protein C, domain 3"/>
    <property type="match status" value="1"/>
</dbReference>
<name>A0ABV5KRW0_9BACL</name>
<reference evidence="10 11" key="1">
    <citation type="submission" date="2024-09" db="EMBL/GenBank/DDBJ databases">
        <authorList>
            <person name="Sun Q."/>
            <person name="Mori K."/>
        </authorList>
    </citation>
    <scope>NUCLEOTIDE SEQUENCE [LARGE SCALE GENOMIC DNA]</scope>
    <source>
        <strain evidence="10 11">TISTR 2452</strain>
    </source>
</reference>
<evidence type="ECO:0000259" key="8">
    <source>
        <dbReference type="Pfam" id="PF05504"/>
    </source>
</evidence>
<dbReference type="Proteomes" id="UP001589747">
    <property type="component" value="Unassembled WGS sequence"/>
</dbReference>
<dbReference type="PANTHER" id="PTHR35789">
    <property type="entry name" value="SPORE GERMINATION PROTEIN B3"/>
    <property type="match status" value="1"/>
</dbReference>
<accession>A0ABV5KRW0</accession>
<evidence type="ECO:0000313" key="11">
    <source>
        <dbReference type="Proteomes" id="UP001589747"/>
    </source>
</evidence>
<evidence type="ECO:0000256" key="6">
    <source>
        <dbReference type="ARBA" id="ARBA00023139"/>
    </source>
</evidence>
<gene>
    <name evidence="10" type="ORF">ACFFSY_18670</name>
</gene>
<dbReference type="InterPro" id="IPR057336">
    <property type="entry name" value="GerAC_N"/>
</dbReference>
<dbReference type="InterPro" id="IPR038501">
    <property type="entry name" value="Spore_GerAC_C_sf"/>
</dbReference>
<evidence type="ECO:0000259" key="9">
    <source>
        <dbReference type="Pfam" id="PF25198"/>
    </source>
</evidence>
<comment type="caution">
    <text evidence="10">The sequence shown here is derived from an EMBL/GenBank/DDBJ whole genome shotgun (WGS) entry which is preliminary data.</text>
</comment>
<proteinExistence type="inferred from homology"/>
<evidence type="ECO:0000313" key="10">
    <source>
        <dbReference type="EMBL" id="MFB9327954.1"/>
    </source>
</evidence>
<evidence type="ECO:0000256" key="1">
    <source>
        <dbReference type="ARBA" id="ARBA00004635"/>
    </source>
</evidence>
<keyword evidence="6" id="KW-0564">Palmitate</keyword>
<dbReference type="Pfam" id="PF25198">
    <property type="entry name" value="Spore_GerAC_N"/>
    <property type="match status" value="1"/>
</dbReference>
<dbReference type="EMBL" id="JBHMDO010000031">
    <property type="protein sequence ID" value="MFB9327954.1"/>
    <property type="molecule type" value="Genomic_DNA"/>
</dbReference>
<keyword evidence="7" id="KW-0449">Lipoprotein</keyword>
<evidence type="ECO:0000256" key="2">
    <source>
        <dbReference type="ARBA" id="ARBA00007886"/>
    </source>
</evidence>
<evidence type="ECO:0000256" key="5">
    <source>
        <dbReference type="ARBA" id="ARBA00023136"/>
    </source>
</evidence>
<evidence type="ECO:0000256" key="3">
    <source>
        <dbReference type="ARBA" id="ARBA00022544"/>
    </source>
</evidence>
<keyword evidence="11" id="KW-1185">Reference proteome</keyword>
<dbReference type="PANTHER" id="PTHR35789:SF1">
    <property type="entry name" value="SPORE GERMINATION PROTEIN B3"/>
    <property type="match status" value="1"/>
</dbReference>
<comment type="subcellular location">
    <subcellularLocation>
        <location evidence="1">Membrane</location>
        <topology evidence="1">Lipid-anchor</topology>
    </subcellularLocation>
</comment>
<evidence type="ECO:0000256" key="7">
    <source>
        <dbReference type="ARBA" id="ARBA00023288"/>
    </source>
</evidence>
<keyword evidence="5" id="KW-0472">Membrane</keyword>
<dbReference type="NCBIfam" id="TIGR02887">
    <property type="entry name" value="spore_ger_x_C"/>
    <property type="match status" value="1"/>
</dbReference>
<dbReference type="PROSITE" id="PS51257">
    <property type="entry name" value="PROKAR_LIPOPROTEIN"/>
    <property type="match status" value="1"/>
</dbReference>
<dbReference type="InterPro" id="IPR008844">
    <property type="entry name" value="Spore_GerAC-like"/>
</dbReference>
<keyword evidence="3" id="KW-0309">Germination</keyword>
<comment type="similarity">
    <text evidence="2">Belongs to the GerABKC lipoprotein family.</text>
</comment>
<feature type="domain" description="Spore germination protein N-terminal" evidence="9">
    <location>
        <begin position="29"/>
        <end position="201"/>
    </location>
</feature>
<keyword evidence="4" id="KW-0732">Signal</keyword>
<evidence type="ECO:0000256" key="4">
    <source>
        <dbReference type="ARBA" id="ARBA00022729"/>
    </source>
</evidence>
<protein>
    <submittedName>
        <fullName evidence="10">Ger(X)C family spore germination protein</fullName>
    </submittedName>
</protein>
<dbReference type="Pfam" id="PF05504">
    <property type="entry name" value="Spore_GerAC"/>
    <property type="match status" value="1"/>
</dbReference>
<dbReference type="RefSeq" id="WP_377496784.1">
    <property type="nucleotide sequence ID" value="NZ_JBHMDO010000031.1"/>
</dbReference>
<organism evidence="10 11">
    <name type="scientific">Paenibacillus aurantiacus</name>
    <dbReference type="NCBI Taxonomy" id="1936118"/>
    <lineage>
        <taxon>Bacteria</taxon>
        <taxon>Bacillati</taxon>
        <taxon>Bacillota</taxon>
        <taxon>Bacilli</taxon>
        <taxon>Bacillales</taxon>
        <taxon>Paenibacillaceae</taxon>
        <taxon>Paenibacillus</taxon>
    </lineage>
</organism>
<sequence>MVRRMIAIGDIARRLLAIGALILLTGCWDRIEINDRALVAALYIDYNDDGSYEVSLGFPLPNRLSTGIGAPSSGGNNNPFAVVSKTAPNVPEAIRKIRSDLTREINWGHARIIVFGRRMAEHGIKPVLEMVSREPTFHIKSYIMVAPRKAKDITNLTPVFERFPSEVLREFESMRLIPRTTVKDALESFEFGGDFVTSLLTMGEISMLSERGKVSPWAGTDGAAVFREGKMVGSFDVKEMRAGLWLQDEMQSALITMRAKKDGKPVSFLILRSKATISPRLAAGRLSFTLRVEAQDDVNSSESSVDLTDPAQIKAMEQELSDILRARLERAITHSQKMKVDAFELARHVEWRYPRYWKQIEPDWREIYSKMDVQVEAKVAIKRMGTEKNPVWIKQEK</sequence>